<keyword evidence="2" id="KW-1185">Reference proteome</keyword>
<dbReference type="OrthoDB" id="8006210at2759"/>
<evidence type="ECO:0000313" key="2">
    <source>
        <dbReference type="Proteomes" id="UP000494163"/>
    </source>
</evidence>
<sequence length="97" mass="10888">SVHALTEITNTHINYKELPSRLRGVSVVPEQSVWLPFDFAAENDKPLSELQERLQSRNVHSTKWLELLLGASTIDRGNAIHTQSVIEIDLTSPTAQK</sequence>
<feature type="non-terminal residue" evidence="1">
    <location>
        <position position="1"/>
    </location>
</feature>
<dbReference type="EMBL" id="CP012526">
    <property type="protein sequence ID" value="ALC45927.1"/>
    <property type="molecule type" value="Genomic_DNA"/>
</dbReference>
<dbReference type="AlphaFoldDB" id="A0A0M4EL33"/>
<dbReference type="Proteomes" id="UP000494163">
    <property type="component" value="Chromosome 3R"/>
</dbReference>
<reference evidence="1 2" key="1">
    <citation type="submission" date="2015-08" db="EMBL/GenBank/DDBJ databases">
        <title>Ancestral chromatin configuration constrains chromatin evolution on differentiating sex chromosomes in Drosophila.</title>
        <authorList>
            <person name="Zhou Q."/>
            <person name="Bachtrog D."/>
        </authorList>
    </citation>
    <scope>NUCLEOTIDE SEQUENCE [LARGE SCALE GENOMIC DNA]</scope>
    <source>
        <tissue evidence="1">Whole larvae</tissue>
    </source>
</reference>
<dbReference type="OMA" id="NAIHTQS"/>
<accession>A0A0M4EL33</accession>
<protein>
    <submittedName>
        <fullName evidence="1">Spc25</fullName>
    </submittedName>
</protein>
<gene>
    <name evidence="1" type="ORF">Dbus_chr3Rg677</name>
</gene>
<evidence type="ECO:0000313" key="1">
    <source>
        <dbReference type="EMBL" id="ALC45927.1"/>
    </source>
</evidence>
<organism evidence="1 2">
    <name type="scientific">Drosophila busckii</name>
    <name type="common">Fruit fly</name>
    <dbReference type="NCBI Taxonomy" id="30019"/>
    <lineage>
        <taxon>Eukaryota</taxon>
        <taxon>Metazoa</taxon>
        <taxon>Ecdysozoa</taxon>
        <taxon>Arthropoda</taxon>
        <taxon>Hexapoda</taxon>
        <taxon>Insecta</taxon>
        <taxon>Pterygota</taxon>
        <taxon>Neoptera</taxon>
        <taxon>Endopterygota</taxon>
        <taxon>Diptera</taxon>
        <taxon>Brachycera</taxon>
        <taxon>Muscomorpha</taxon>
        <taxon>Ephydroidea</taxon>
        <taxon>Drosophilidae</taxon>
        <taxon>Drosophila</taxon>
    </lineage>
</organism>
<proteinExistence type="predicted"/>
<name>A0A0M4EL33_DROBS</name>
<dbReference type="STRING" id="30019.A0A0M4EL33"/>